<evidence type="ECO:0000313" key="2">
    <source>
        <dbReference type="EMBL" id="CAF0893043.1"/>
    </source>
</evidence>
<dbReference type="EMBL" id="CAJNOM010000013">
    <property type="protein sequence ID" value="CAF0790886.1"/>
    <property type="molecule type" value="Genomic_DNA"/>
</dbReference>
<dbReference type="AlphaFoldDB" id="A0A813S6T2"/>
<protein>
    <submittedName>
        <fullName evidence="1">Uncharacterized protein</fullName>
    </submittedName>
</protein>
<name>A0A813S6T2_9BILA</name>
<dbReference type="OrthoDB" id="10326732at2759"/>
<proteinExistence type="predicted"/>
<dbReference type="Proteomes" id="UP000663877">
    <property type="component" value="Unassembled WGS sequence"/>
</dbReference>
<accession>A0A813S6T2</accession>
<dbReference type="EMBL" id="CAJNOI010000034">
    <property type="protein sequence ID" value="CAF0893043.1"/>
    <property type="molecule type" value="Genomic_DNA"/>
</dbReference>
<comment type="caution">
    <text evidence="1">The sequence shown here is derived from an EMBL/GenBank/DDBJ whole genome shotgun (WGS) entry which is preliminary data.</text>
</comment>
<evidence type="ECO:0000313" key="3">
    <source>
        <dbReference type="Proteomes" id="UP000663832"/>
    </source>
</evidence>
<organism evidence="1 3">
    <name type="scientific">Adineta steineri</name>
    <dbReference type="NCBI Taxonomy" id="433720"/>
    <lineage>
        <taxon>Eukaryota</taxon>
        <taxon>Metazoa</taxon>
        <taxon>Spiralia</taxon>
        <taxon>Gnathifera</taxon>
        <taxon>Rotifera</taxon>
        <taxon>Eurotatoria</taxon>
        <taxon>Bdelloidea</taxon>
        <taxon>Adinetida</taxon>
        <taxon>Adinetidae</taxon>
        <taxon>Adineta</taxon>
    </lineage>
</organism>
<reference evidence="1" key="1">
    <citation type="submission" date="2021-02" db="EMBL/GenBank/DDBJ databases">
        <authorList>
            <person name="Nowell W R."/>
        </authorList>
    </citation>
    <scope>NUCLEOTIDE SEQUENCE</scope>
</reference>
<dbReference type="Proteomes" id="UP000663832">
    <property type="component" value="Unassembled WGS sequence"/>
</dbReference>
<evidence type="ECO:0000313" key="1">
    <source>
        <dbReference type="EMBL" id="CAF0790886.1"/>
    </source>
</evidence>
<keyword evidence="3" id="KW-1185">Reference proteome</keyword>
<sequence>MMTVVVFTEEQPIAANAASEEITVQETINQAPTTVQETINQASTTVEEVMSQAAPVVQQTTNQAPNILSMIDINEVDQDKYNYEELKKILKAAISENRN</sequence>
<gene>
    <name evidence="2" type="ORF">BJG266_LOCUS10057</name>
    <name evidence="1" type="ORF">QVE165_LOCUS3691</name>
</gene>